<dbReference type="PANTHER" id="PTHR46890:SF48">
    <property type="entry name" value="RNA-DIRECTED DNA POLYMERASE"/>
    <property type="match status" value="1"/>
</dbReference>
<accession>A0AAW2TMW9</accession>
<dbReference type="AlphaFoldDB" id="A0AAW2TMW9"/>
<reference evidence="2" key="1">
    <citation type="submission" date="2020-06" db="EMBL/GenBank/DDBJ databases">
        <authorList>
            <person name="Li T."/>
            <person name="Hu X."/>
            <person name="Zhang T."/>
            <person name="Song X."/>
            <person name="Zhang H."/>
            <person name="Dai N."/>
            <person name="Sheng W."/>
            <person name="Hou X."/>
            <person name="Wei L."/>
        </authorList>
    </citation>
    <scope>NUCLEOTIDE SEQUENCE</scope>
    <source>
        <strain evidence="2">KEN1</strain>
        <tissue evidence="2">Leaf</tissue>
    </source>
</reference>
<evidence type="ECO:0000313" key="2">
    <source>
        <dbReference type="EMBL" id="KAL0405942.1"/>
    </source>
</evidence>
<reference evidence="2" key="2">
    <citation type="journal article" date="2024" name="Plant">
        <title>Genomic evolution and insights into agronomic trait innovations of Sesamum species.</title>
        <authorList>
            <person name="Miao H."/>
            <person name="Wang L."/>
            <person name="Qu L."/>
            <person name="Liu H."/>
            <person name="Sun Y."/>
            <person name="Le M."/>
            <person name="Wang Q."/>
            <person name="Wei S."/>
            <person name="Zheng Y."/>
            <person name="Lin W."/>
            <person name="Duan Y."/>
            <person name="Cao H."/>
            <person name="Xiong S."/>
            <person name="Wang X."/>
            <person name="Wei L."/>
            <person name="Li C."/>
            <person name="Ma Q."/>
            <person name="Ju M."/>
            <person name="Zhao R."/>
            <person name="Li G."/>
            <person name="Mu C."/>
            <person name="Tian Q."/>
            <person name="Mei H."/>
            <person name="Zhang T."/>
            <person name="Gao T."/>
            <person name="Zhang H."/>
        </authorList>
    </citation>
    <scope>NUCLEOTIDE SEQUENCE</scope>
    <source>
        <strain evidence="2">KEN1</strain>
    </source>
</reference>
<feature type="domain" description="Reverse transcriptase" evidence="1">
    <location>
        <begin position="11"/>
        <end position="106"/>
    </location>
</feature>
<proteinExistence type="predicted"/>
<comment type="caution">
    <text evidence="2">The sequence shown here is derived from an EMBL/GenBank/DDBJ whole genome shotgun (WGS) entry which is preliminary data.</text>
</comment>
<name>A0AAW2TMW9_9LAMI</name>
<organism evidence="2">
    <name type="scientific">Sesamum latifolium</name>
    <dbReference type="NCBI Taxonomy" id="2727402"/>
    <lineage>
        <taxon>Eukaryota</taxon>
        <taxon>Viridiplantae</taxon>
        <taxon>Streptophyta</taxon>
        <taxon>Embryophyta</taxon>
        <taxon>Tracheophyta</taxon>
        <taxon>Spermatophyta</taxon>
        <taxon>Magnoliopsida</taxon>
        <taxon>eudicotyledons</taxon>
        <taxon>Gunneridae</taxon>
        <taxon>Pentapetalae</taxon>
        <taxon>asterids</taxon>
        <taxon>lamiids</taxon>
        <taxon>Lamiales</taxon>
        <taxon>Pedaliaceae</taxon>
        <taxon>Sesamum</taxon>
    </lineage>
</organism>
<protein>
    <recommendedName>
        <fullName evidence="1">Reverse transcriptase domain-containing protein</fullName>
    </recommendedName>
</protein>
<gene>
    <name evidence="2" type="ORF">Slati_3908100</name>
</gene>
<dbReference type="Pfam" id="PF00078">
    <property type="entry name" value="RVT_1"/>
    <property type="match status" value="1"/>
</dbReference>
<sequence>MSGCTQLCASITHVLDKLISPSQNAFVPGWSIGDNILLAQELFHGYNQQHLPPRCALKVDLRKAYDTVEWDFLSSTLMLFGFLAQFISWIEECVTTPSFSVCLNGSPHGYFRGARTATLGSYVPIPVCPCYGGPDAYPTPVP</sequence>
<dbReference type="InterPro" id="IPR052343">
    <property type="entry name" value="Retrotransposon-Effector_Assoc"/>
</dbReference>
<evidence type="ECO:0000259" key="1">
    <source>
        <dbReference type="Pfam" id="PF00078"/>
    </source>
</evidence>
<dbReference type="PANTHER" id="PTHR46890">
    <property type="entry name" value="NON-LTR RETROLELEMENT REVERSE TRANSCRIPTASE-LIKE PROTEIN-RELATED"/>
    <property type="match status" value="1"/>
</dbReference>
<dbReference type="InterPro" id="IPR000477">
    <property type="entry name" value="RT_dom"/>
</dbReference>
<dbReference type="EMBL" id="JACGWN010000014">
    <property type="protein sequence ID" value="KAL0405942.1"/>
    <property type="molecule type" value="Genomic_DNA"/>
</dbReference>